<dbReference type="Proteomes" id="UP000587586">
    <property type="component" value="Unassembled WGS sequence"/>
</dbReference>
<accession>A0A6V8N686</accession>
<dbReference type="RefSeq" id="WP_183360621.1">
    <property type="nucleotide sequence ID" value="NZ_BLXZ01000003.1"/>
</dbReference>
<dbReference type="EMBL" id="BLXZ01000003">
    <property type="protein sequence ID" value="GFO68095.1"/>
    <property type="molecule type" value="Genomic_DNA"/>
</dbReference>
<evidence type="ECO:0000313" key="2">
    <source>
        <dbReference type="Proteomes" id="UP000587586"/>
    </source>
</evidence>
<name>A0A6V8N686_9BACT</name>
<keyword evidence="2" id="KW-1185">Reference proteome</keyword>
<reference evidence="2" key="1">
    <citation type="submission" date="2020-06" db="EMBL/GenBank/DDBJ databases">
        <title>Draft genomic sequecing of Geomonas sp. Red745.</title>
        <authorList>
            <person name="Itoh H."/>
            <person name="Xu Z.X."/>
            <person name="Ushijima N."/>
            <person name="Masuda Y."/>
            <person name="Shiratori Y."/>
            <person name="Senoo K."/>
        </authorList>
    </citation>
    <scope>NUCLEOTIDE SEQUENCE [LARGE SCALE GENOMIC DNA]</scope>
    <source>
        <strain evidence="2">Red745</strain>
    </source>
</reference>
<evidence type="ECO:0000313" key="1">
    <source>
        <dbReference type="EMBL" id="GFO68095.1"/>
    </source>
</evidence>
<gene>
    <name evidence="1" type="ORF">GMLC_16740</name>
</gene>
<dbReference type="AlphaFoldDB" id="A0A6V8N686"/>
<comment type="caution">
    <text evidence="1">The sequence shown here is derived from an EMBL/GenBank/DDBJ whole genome shotgun (WGS) entry which is preliminary data.</text>
</comment>
<sequence length="98" mass="11056">MSQDKNMDQFFEAMALQLVQIATDNFEEKDILLHKQGDLAHLEFRAMDGEVLLKVVGRDSKEVAAQLLLACFHNLSIEHLGAIHLRPLNNSLQSQGKK</sequence>
<protein>
    <submittedName>
        <fullName evidence="1">Uncharacterized protein</fullName>
    </submittedName>
</protein>
<organism evidence="1 2">
    <name type="scientific">Geomonas limicola</name>
    <dbReference type="NCBI Taxonomy" id="2740186"/>
    <lineage>
        <taxon>Bacteria</taxon>
        <taxon>Pseudomonadati</taxon>
        <taxon>Thermodesulfobacteriota</taxon>
        <taxon>Desulfuromonadia</taxon>
        <taxon>Geobacterales</taxon>
        <taxon>Geobacteraceae</taxon>
        <taxon>Geomonas</taxon>
    </lineage>
</organism>
<proteinExistence type="predicted"/>